<keyword evidence="1" id="KW-0472">Membrane</keyword>
<gene>
    <name evidence="2" type="primary">pmrR</name>
    <name evidence="2" type="ORF">DK174_13865</name>
</gene>
<reference evidence="2" key="1">
    <citation type="submission" date="2018-05" db="EMBL/GenBank/DDBJ databases">
        <authorList>
            <person name="Ashton P.M."/>
            <person name="Dallman T."/>
            <person name="Nair S."/>
            <person name="De Pinna E."/>
            <person name="Peters T."/>
            <person name="Grant K."/>
        </authorList>
    </citation>
    <scope>NUCLEOTIDE SEQUENCE [LARGE SCALE GENOMIC DNA]</scope>
    <source>
        <strain evidence="2">397720</strain>
    </source>
</reference>
<evidence type="ECO:0000313" key="2">
    <source>
        <dbReference type="EMBL" id="EAA0482996.1"/>
    </source>
</evidence>
<sequence>MSDAHTLLQVNGGECNEKPCLYESLTTVFSVLVVSSFLYIWFATF</sequence>
<name>A0A3T2UXC0_SHIFL</name>
<feature type="transmembrane region" description="Helical" evidence="1">
    <location>
        <begin position="21"/>
        <end position="42"/>
    </location>
</feature>
<dbReference type="AlphaFoldDB" id="A0A3T2UXC0"/>
<keyword evidence="1" id="KW-1133">Transmembrane helix</keyword>
<dbReference type="EMBL" id="AAAAHL010000093">
    <property type="protein sequence ID" value="EAA0482996.1"/>
    <property type="molecule type" value="Genomic_DNA"/>
</dbReference>
<keyword evidence="1" id="KW-0812">Transmembrane</keyword>
<organism evidence="2">
    <name type="scientific">Shigella flexneri</name>
    <dbReference type="NCBI Taxonomy" id="623"/>
    <lineage>
        <taxon>Bacteria</taxon>
        <taxon>Pseudomonadati</taxon>
        <taxon>Pseudomonadota</taxon>
        <taxon>Gammaproteobacteria</taxon>
        <taxon>Enterobacterales</taxon>
        <taxon>Enterobacteriaceae</taxon>
        <taxon>Shigella</taxon>
    </lineage>
</organism>
<comment type="caution">
    <text evidence="2">The sequence shown here is derived from an EMBL/GenBank/DDBJ whole genome shotgun (WGS) entry which is preliminary data.</text>
</comment>
<proteinExistence type="predicted"/>
<protein>
    <submittedName>
        <fullName evidence="2">LpxT activity modulator PmrR</fullName>
    </submittedName>
</protein>
<dbReference type="NCBIfam" id="NF033224">
    <property type="entry name" value="PmrR"/>
    <property type="match status" value="1"/>
</dbReference>
<evidence type="ECO:0000256" key="1">
    <source>
        <dbReference type="SAM" id="Phobius"/>
    </source>
</evidence>
<dbReference type="Proteomes" id="UP000839563">
    <property type="component" value="Unassembled WGS sequence"/>
</dbReference>
<accession>A0A3T2UXC0</accession>
<dbReference type="InterPro" id="IPR049795">
    <property type="entry name" value="PmrR"/>
</dbReference>